<dbReference type="InterPro" id="IPR013424">
    <property type="entry name" value="Ice-binding_C"/>
</dbReference>
<gene>
    <name evidence="2" type="ORF">S01H1_04535</name>
</gene>
<reference evidence="2" key="1">
    <citation type="journal article" date="2014" name="Front. Microbiol.">
        <title>High frequency of phylogenetically diverse reductive dehalogenase-homologous genes in deep subseafloor sedimentary metagenomes.</title>
        <authorList>
            <person name="Kawai M."/>
            <person name="Futagami T."/>
            <person name="Toyoda A."/>
            <person name="Takaki Y."/>
            <person name="Nishi S."/>
            <person name="Hori S."/>
            <person name="Arai W."/>
            <person name="Tsubouchi T."/>
            <person name="Morono Y."/>
            <person name="Uchiyama I."/>
            <person name="Ito T."/>
            <person name="Fujiyama A."/>
            <person name="Inagaki F."/>
            <person name="Takami H."/>
        </authorList>
    </citation>
    <scope>NUCLEOTIDE SEQUENCE</scope>
    <source>
        <strain evidence="2">Expedition CK06-06</strain>
    </source>
</reference>
<evidence type="ECO:0000313" key="2">
    <source>
        <dbReference type="EMBL" id="GAF84838.1"/>
    </source>
</evidence>
<dbReference type="EMBL" id="BARS01002392">
    <property type="protein sequence ID" value="GAF84838.1"/>
    <property type="molecule type" value="Genomic_DNA"/>
</dbReference>
<feature type="domain" description="Ice-binding protein C-terminal" evidence="1">
    <location>
        <begin position="278"/>
        <end position="300"/>
    </location>
</feature>
<accession>X0SUG9</accession>
<dbReference type="AlphaFoldDB" id="X0SUG9"/>
<protein>
    <recommendedName>
        <fullName evidence="1">Ice-binding protein C-terminal domain-containing protein</fullName>
    </recommendedName>
</protein>
<sequence>MNALKTKAVITVVCWLILCIAAPAWAGFDIETKLSASDGAAADFFGMSVAISGGTAIVGSRNDDGAGGGSGSAYLYRSVSTVPLDTSAIYAVQDNDSDAVFDDLGDLAVNASFVTRRGIGEGEFSSKNQINRLVAKFALPDAPEFAPVLDSATLRFFLEDIQGTPAGPLSLFHSATDNDLEMLASDYENLSYIDTLLDLIHSTDAQGQFYELDVTDLVLADYAADGANPLSAFRLQINEAVFFEDDQSNRYRLTMPGSVATANHPELVLTFVTAALLVPEPSTLTLTALALLGLLAHGRRCRA</sequence>
<organism evidence="2">
    <name type="scientific">marine sediment metagenome</name>
    <dbReference type="NCBI Taxonomy" id="412755"/>
    <lineage>
        <taxon>unclassified sequences</taxon>
        <taxon>metagenomes</taxon>
        <taxon>ecological metagenomes</taxon>
    </lineage>
</organism>
<proteinExistence type="predicted"/>
<dbReference type="Pfam" id="PF07589">
    <property type="entry name" value="PEP-CTERM"/>
    <property type="match status" value="1"/>
</dbReference>
<dbReference type="Pfam" id="PF14312">
    <property type="entry name" value="FG-GAP_2"/>
    <property type="match status" value="1"/>
</dbReference>
<evidence type="ECO:0000259" key="1">
    <source>
        <dbReference type="Pfam" id="PF07589"/>
    </source>
</evidence>
<comment type="caution">
    <text evidence="2">The sequence shown here is derived from an EMBL/GenBank/DDBJ whole genome shotgun (WGS) entry which is preliminary data.</text>
</comment>
<dbReference type="InterPro" id="IPR013517">
    <property type="entry name" value="FG-GAP"/>
</dbReference>
<name>X0SUG9_9ZZZZ</name>